<dbReference type="OrthoDB" id="183532at2"/>
<dbReference type="GO" id="GO:0009279">
    <property type="term" value="C:cell outer membrane"/>
    <property type="evidence" value="ECO:0007669"/>
    <property type="project" value="UniProtKB-SubCell"/>
</dbReference>
<dbReference type="InterPro" id="IPR000531">
    <property type="entry name" value="Beta-barrel_TonB"/>
</dbReference>
<protein>
    <submittedName>
        <fullName evidence="18">Outer membrane cobalamin translocator</fullName>
    </submittedName>
    <submittedName>
        <fullName evidence="17">TonB-dependent receptor</fullName>
    </submittedName>
</protein>
<dbReference type="GO" id="GO:0015889">
    <property type="term" value="P:cobalamin transport"/>
    <property type="evidence" value="ECO:0007669"/>
    <property type="project" value="TreeGrafter"/>
</dbReference>
<dbReference type="InterPro" id="IPR036942">
    <property type="entry name" value="Beta-barrel_TonB_sf"/>
</dbReference>
<keyword evidence="20" id="KW-1185">Reference proteome</keyword>
<evidence type="ECO:0000313" key="17">
    <source>
        <dbReference type="EMBL" id="QPT39486.1"/>
    </source>
</evidence>
<keyword evidence="3 12" id="KW-0813">Transport</keyword>
<keyword evidence="4 12" id="KW-1134">Transmembrane beta strand</keyword>
<dbReference type="STRING" id="1122619.GCA_000373745_02158"/>
<feature type="signal peptide" evidence="14">
    <location>
        <begin position="1"/>
        <end position="23"/>
    </location>
</feature>
<evidence type="ECO:0000256" key="6">
    <source>
        <dbReference type="ARBA" id="ARBA00022729"/>
    </source>
</evidence>
<dbReference type="Proteomes" id="UP000254603">
    <property type="component" value="Unassembled WGS sequence"/>
</dbReference>
<evidence type="ECO:0000256" key="3">
    <source>
        <dbReference type="ARBA" id="ARBA00022448"/>
    </source>
</evidence>
<reference evidence="17 20" key="2">
    <citation type="submission" date="2020-12" db="EMBL/GenBank/DDBJ databases">
        <title>FDA dAtabase for Regulatory Grade micrObial Sequences (FDA-ARGOS): Supporting development and validation of Infectious Disease Dx tests.</title>
        <authorList>
            <person name="Sproer C."/>
            <person name="Gronow S."/>
            <person name="Severitt S."/>
            <person name="Schroder I."/>
            <person name="Tallon L."/>
            <person name="Sadzewicz L."/>
            <person name="Zhao X."/>
            <person name="Boylan J."/>
            <person name="Ott S."/>
            <person name="Bowen H."/>
            <person name="Vavikolanu K."/>
            <person name="Mehta A."/>
            <person name="Aluvathingal J."/>
            <person name="Nadendla S."/>
            <person name="Lowell S."/>
            <person name="Myers T."/>
            <person name="Yan Y."/>
            <person name="Sichtig H."/>
        </authorList>
    </citation>
    <scope>NUCLEOTIDE SEQUENCE [LARGE SCALE GENOMIC DNA]</scope>
    <source>
        <strain evidence="17 20">FDAARGOS_872</strain>
    </source>
</reference>
<keyword evidence="6 14" id="KW-0732">Signal</keyword>
<evidence type="ECO:0000256" key="4">
    <source>
        <dbReference type="ARBA" id="ARBA00022452"/>
    </source>
</evidence>
<evidence type="ECO:0000256" key="11">
    <source>
        <dbReference type="ARBA" id="ARBA00023237"/>
    </source>
</evidence>
<dbReference type="Gene3D" id="2.170.130.10">
    <property type="entry name" value="TonB-dependent receptor, plug domain"/>
    <property type="match status" value="1"/>
</dbReference>
<evidence type="ECO:0000256" key="7">
    <source>
        <dbReference type="ARBA" id="ARBA00023065"/>
    </source>
</evidence>
<keyword evidence="7" id="KW-0406">Ion transport</keyword>
<feature type="chain" id="PRO_5016639016" evidence="14">
    <location>
        <begin position="24"/>
        <end position="636"/>
    </location>
</feature>
<dbReference type="Pfam" id="PF00593">
    <property type="entry name" value="TonB_dep_Rec_b-barrel"/>
    <property type="match status" value="1"/>
</dbReference>
<keyword evidence="5 12" id="KW-0812">Transmembrane</keyword>
<feature type="domain" description="TonB-dependent receptor plug" evidence="16">
    <location>
        <begin position="56"/>
        <end position="162"/>
    </location>
</feature>
<evidence type="ECO:0000256" key="5">
    <source>
        <dbReference type="ARBA" id="ARBA00022692"/>
    </source>
</evidence>
<keyword evidence="10 17" id="KW-0675">Receptor</keyword>
<dbReference type="InterPro" id="IPR012910">
    <property type="entry name" value="Plug_dom"/>
</dbReference>
<evidence type="ECO:0000313" key="19">
    <source>
        <dbReference type="Proteomes" id="UP000254603"/>
    </source>
</evidence>
<evidence type="ECO:0000256" key="12">
    <source>
        <dbReference type="PROSITE-ProRule" id="PRU01360"/>
    </source>
</evidence>
<evidence type="ECO:0000259" key="15">
    <source>
        <dbReference type="Pfam" id="PF00593"/>
    </source>
</evidence>
<evidence type="ECO:0000256" key="1">
    <source>
        <dbReference type="ARBA" id="ARBA00004571"/>
    </source>
</evidence>
<evidence type="ECO:0000313" key="18">
    <source>
        <dbReference type="EMBL" id="SUA56381.1"/>
    </source>
</evidence>
<dbReference type="PANTHER" id="PTHR30069">
    <property type="entry name" value="TONB-DEPENDENT OUTER MEMBRANE RECEPTOR"/>
    <property type="match status" value="1"/>
</dbReference>
<dbReference type="EMBL" id="CP065725">
    <property type="protein sequence ID" value="QPT39486.1"/>
    <property type="molecule type" value="Genomic_DNA"/>
</dbReference>
<dbReference type="CDD" id="cd01347">
    <property type="entry name" value="ligand_gated_channel"/>
    <property type="match status" value="1"/>
</dbReference>
<evidence type="ECO:0000256" key="2">
    <source>
        <dbReference type="ARBA" id="ARBA00009810"/>
    </source>
</evidence>
<comment type="subcellular location">
    <subcellularLocation>
        <location evidence="1 12">Cell outer membrane</location>
        <topology evidence="1 12">Multi-pass membrane protein</topology>
    </subcellularLocation>
</comment>
<dbReference type="RefSeq" id="WP_018575342.1">
    <property type="nucleotide sequence ID" value="NZ_CP065725.1"/>
</dbReference>
<evidence type="ECO:0000256" key="8">
    <source>
        <dbReference type="ARBA" id="ARBA00023077"/>
    </source>
</evidence>
<comment type="similarity">
    <text evidence="2 12 13">Belongs to the TonB-dependent receptor family.</text>
</comment>
<keyword evidence="9 12" id="KW-0472">Membrane</keyword>
<dbReference type="SUPFAM" id="SSF56935">
    <property type="entry name" value="Porins"/>
    <property type="match status" value="1"/>
</dbReference>
<evidence type="ECO:0000256" key="14">
    <source>
        <dbReference type="SAM" id="SignalP"/>
    </source>
</evidence>
<keyword evidence="11 12" id="KW-0998">Cell outer membrane</keyword>
<dbReference type="PANTHER" id="PTHR30069:SF53">
    <property type="entry name" value="COLICIN I RECEPTOR-RELATED"/>
    <property type="match status" value="1"/>
</dbReference>
<reference evidence="18 19" key="1">
    <citation type="submission" date="2018-06" db="EMBL/GenBank/DDBJ databases">
        <authorList>
            <consortium name="Pathogen Informatics"/>
            <person name="Doyle S."/>
        </authorList>
    </citation>
    <scope>NUCLEOTIDE SEQUENCE [LARGE SCALE GENOMIC DNA]</scope>
    <source>
        <strain evidence="18 19">NCTC11997</strain>
    </source>
</reference>
<dbReference type="PROSITE" id="PS51257">
    <property type="entry name" value="PROKAR_LIPOPROTEIN"/>
    <property type="match status" value="1"/>
</dbReference>
<organism evidence="18 19">
    <name type="scientific">Oligella ureolytica</name>
    <dbReference type="NCBI Taxonomy" id="90244"/>
    <lineage>
        <taxon>Bacteria</taxon>
        <taxon>Pseudomonadati</taxon>
        <taxon>Pseudomonadota</taxon>
        <taxon>Betaproteobacteria</taxon>
        <taxon>Burkholderiales</taxon>
        <taxon>Alcaligenaceae</taxon>
        <taxon>Oligella</taxon>
    </lineage>
</organism>
<name>A0A378XGV2_9BURK</name>
<evidence type="ECO:0000256" key="13">
    <source>
        <dbReference type="RuleBase" id="RU003357"/>
    </source>
</evidence>
<feature type="domain" description="TonB-dependent receptor-like beta-barrel" evidence="15">
    <location>
        <begin position="186"/>
        <end position="608"/>
    </location>
</feature>
<keyword evidence="8 13" id="KW-0798">TonB box</keyword>
<dbReference type="Pfam" id="PF07715">
    <property type="entry name" value="Plug"/>
    <property type="match status" value="1"/>
</dbReference>
<proteinExistence type="inferred from homology"/>
<dbReference type="GO" id="GO:0006811">
    <property type="term" value="P:monoatomic ion transport"/>
    <property type="evidence" value="ECO:0007669"/>
    <property type="project" value="UniProtKB-KW"/>
</dbReference>
<dbReference type="InterPro" id="IPR037066">
    <property type="entry name" value="Plug_dom_sf"/>
</dbReference>
<evidence type="ECO:0000259" key="16">
    <source>
        <dbReference type="Pfam" id="PF07715"/>
    </source>
</evidence>
<dbReference type="Gene3D" id="2.40.170.20">
    <property type="entry name" value="TonB-dependent receptor, beta-barrel domain"/>
    <property type="match status" value="1"/>
</dbReference>
<gene>
    <name evidence="18" type="primary">btuB</name>
    <name evidence="17" type="ORF">I6G29_10025</name>
    <name evidence="18" type="ORF">NCTC11997_02071</name>
</gene>
<dbReference type="EMBL" id="UGSB01000001">
    <property type="protein sequence ID" value="SUA56381.1"/>
    <property type="molecule type" value="Genomic_DNA"/>
</dbReference>
<evidence type="ECO:0000256" key="10">
    <source>
        <dbReference type="ARBA" id="ARBA00023170"/>
    </source>
</evidence>
<dbReference type="Proteomes" id="UP000594903">
    <property type="component" value="Chromosome"/>
</dbReference>
<dbReference type="AlphaFoldDB" id="A0A378XGV2"/>
<sequence length="636" mass="70549">MFRISPLAAALAVACFIAPTVMAQDLQTTTTDNQAEIVQQLPTLVVVASRHAQPLQRAIGDVTVIDGIKLRQNNDANILRTLIRQPGIQMYDSGGPHTISGISIRGAWGDQNLIMLNGIRINNPVAGNSIPWGTLNPRAFERVEVIRGSASSLWGSSAMGGVVNLVTELTPGQMRDFSPYADIGFGSEGTIRTGAGFSGADGTFDYSLHAQYAKSDGHNATTPDNLYNYNPDDDGYEQHSLSGSFGWTWAPEQRIGFHFLNGYISGDYDAGEYDPVGANVKQRQQVYGLSSSNKITDWWYSTLRYGFGKSSMFDNGPWGDTLNNTYQNSFSWQNDFHVAPEHVVSVFYEGYKERIGSTTQFDENKRNTNSFGAIYQGSFLSRHHLQASVRNDHYTDYGSRTTGSLAYDFDLTDSITVGLAGNTGFRIPSFYDMYAPLNWGFQGNPDLKPEKSRNIEAHLSFANETTAASIRAFYTKYRDLINTYDTSSYPASTSNTEKATIRGISLTASHQFDATRFGTTRVYAGADFLDAKDDITDNNLIRRARQVYRAGVEQSYDRFNLGAEFMHIGARYDDLANNTRLGGYGVVNLSAKVQLSKEFSAQVYWNNIFDKKYAPVHGYRGQGSNIFVNLSWQPKN</sequence>
<evidence type="ECO:0000313" key="20">
    <source>
        <dbReference type="Proteomes" id="UP000594903"/>
    </source>
</evidence>
<accession>A0A378XGV2</accession>
<dbReference type="InterPro" id="IPR039426">
    <property type="entry name" value="TonB-dep_rcpt-like"/>
</dbReference>
<dbReference type="PROSITE" id="PS52016">
    <property type="entry name" value="TONB_DEPENDENT_REC_3"/>
    <property type="match status" value="1"/>
</dbReference>
<evidence type="ECO:0000256" key="9">
    <source>
        <dbReference type="ARBA" id="ARBA00023136"/>
    </source>
</evidence>